<dbReference type="InterPro" id="IPR001036">
    <property type="entry name" value="Acrflvin-R"/>
</dbReference>
<feature type="transmembrane region" description="Helical" evidence="1">
    <location>
        <begin position="432"/>
        <end position="452"/>
    </location>
</feature>
<dbReference type="EMBL" id="AHBZ03000023">
    <property type="protein sequence ID" value="KAF7767735.1"/>
    <property type="molecule type" value="Genomic_DNA"/>
</dbReference>
<dbReference type="InterPro" id="IPR027463">
    <property type="entry name" value="AcrB_DN_DC_subdom"/>
</dbReference>
<reference evidence="2" key="1">
    <citation type="journal article" date="2012" name="J. Bacteriol.">
        <title>Genome sequences of type strains of seven species of the marine bacterium Pseudoalteromonas.</title>
        <authorList>
            <person name="Xie B.B."/>
            <person name="Shu Y.L."/>
            <person name="Qin Q.L."/>
            <person name="Rong J.C."/>
            <person name="Zhang X.Y."/>
            <person name="Chen X.L."/>
            <person name="Shi M."/>
            <person name="He H.L."/>
            <person name="Zhou B.C."/>
            <person name="Zhang Y.Z."/>
        </authorList>
    </citation>
    <scope>NUCLEOTIDE SEQUENCE</scope>
    <source>
        <strain evidence="2">DSM 8771</strain>
    </source>
</reference>
<dbReference type="AlphaFoldDB" id="A0AAD4AGC0"/>
<organism evidence="2 3">
    <name type="scientific">Pseudoalteromonas citrea</name>
    <dbReference type="NCBI Taxonomy" id="43655"/>
    <lineage>
        <taxon>Bacteria</taxon>
        <taxon>Pseudomonadati</taxon>
        <taxon>Pseudomonadota</taxon>
        <taxon>Gammaproteobacteria</taxon>
        <taxon>Alteromonadales</taxon>
        <taxon>Pseudoalteromonadaceae</taxon>
        <taxon>Pseudoalteromonas</taxon>
    </lineage>
</organism>
<feature type="transmembrane region" description="Helical" evidence="1">
    <location>
        <begin position="992"/>
        <end position="1017"/>
    </location>
</feature>
<evidence type="ECO:0008006" key="4">
    <source>
        <dbReference type="Google" id="ProtNLM"/>
    </source>
</evidence>
<feature type="transmembrane region" description="Helical" evidence="1">
    <location>
        <begin position="915"/>
        <end position="936"/>
    </location>
</feature>
<keyword evidence="1" id="KW-0812">Transmembrane</keyword>
<dbReference type="GO" id="GO:0042910">
    <property type="term" value="F:xenobiotic transmembrane transporter activity"/>
    <property type="evidence" value="ECO:0007669"/>
    <property type="project" value="TreeGrafter"/>
</dbReference>
<dbReference type="GO" id="GO:0005886">
    <property type="term" value="C:plasma membrane"/>
    <property type="evidence" value="ECO:0007669"/>
    <property type="project" value="TreeGrafter"/>
</dbReference>
<feature type="transmembrane region" description="Helical" evidence="1">
    <location>
        <begin position="362"/>
        <end position="381"/>
    </location>
</feature>
<feature type="transmembrane region" description="Helical" evidence="1">
    <location>
        <begin position="340"/>
        <end position="357"/>
    </location>
</feature>
<comment type="caution">
    <text evidence="2">The sequence shown here is derived from an EMBL/GenBank/DDBJ whole genome shotgun (WGS) entry which is preliminary data.</text>
</comment>
<feature type="transmembrane region" description="Helical" evidence="1">
    <location>
        <begin position="20"/>
        <end position="39"/>
    </location>
</feature>
<accession>A0AAD4AGC0</accession>
<dbReference type="PANTHER" id="PTHR32063:SF33">
    <property type="entry name" value="RND SUPERFAMILY EFFLUX PUMP PERMEASE COMPONENT"/>
    <property type="match status" value="1"/>
</dbReference>
<dbReference type="SUPFAM" id="SSF82866">
    <property type="entry name" value="Multidrug efflux transporter AcrB transmembrane domain"/>
    <property type="match status" value="2"/>
</dbReference>
<dbReference type="RefSeq" id="WP_010365154.1">
    <property type="nucleotide sequence ID" value="NZ_AHBZ03000023.1"/>
</dbReference>
<feature type="transmembrane region" description="Helical" evidence="1">
    <location>
        <begin position="387"/>
        <end position="411"/>
    </location>
</feature>
<keyword evidence="1" id="KW-1133">Transmembrane helix</keyword>
<dbReference type="Gene3D" id="3.30.70.1320">
    <property type="entry name" value="Multidrug efflux transporter AcrB pore domain like"/>
    <property type="match status" value="1"/>
</dbReference>
<dbReference type="Proteomes" id="UP000016487">
    <property type="component" value="Unassembled WGS sequence"/>
</dbReference>
<feature type="transmembrane region" description="Helical" evidence="1">
    <location>
        <begin position="961"/>
        <end position="980"/>
    </location>
</feature>
<feature type="transmembrane region" description="Helical" evidence="1">
    <location>
        <begin position="530"/>
        <end position="549"/>
    </location>
</feature>
<name>A0AAD4AGC0_9GAMM</name>
<keyword evidence="1" id="KW-0472">Membrane</keyword>
<sequence>MEKRLKRGGLIKFFIQNSVAANLLMMFVIVLGFVSYKSINKQIFPESKVTTIEVNVVHFGSSAKEIEERIVSKIEASLKSLPEIKRMRSWSNDSSGRLLLDVKKNADAKIVLDKVKLLVDATPSFPADIEPIIIQLNEGLQPVIRLALVERSEIDSFKASAREIYTELLNLNNVSVVTNNLPADEISIEVDPATLKMYRLTISDIRTALSDYSNNLSAGEVRSNSGIIPVRVENQAYDKEAFSNIPVITLDSGSQIKLKDIASVKDGFVEGVHIYTYSGYNAVAYEISATNDQDMVAVADSVKSYIEYKNKELSEGLQLEVIIDGTDYLDQRLSMMQSNLFQGAILVLVVLTLFLSFKLAVWVVVGLLVSFLGAMLMMPLFGVTINLISLFAFIMVLGLIVDDAIVVGESVDKEVTLRGNSYDAVEAGVKKVAKPAIFGVLTTIAVFFPFIFSDGSQSELFKGISVIVIFCLVFSIIESKLILPSHLANMSAASRKSSGFRYVLNERLSAFSHGPLANAVEWAVSKRWSVLLLFMCTFVFSLSLVHFGHVKSISDPMVPIDQPEISIELNDNASIDAVEHAAQTFQDMLKREEQKIMDEFGQGMIKDILIENSGQTDLKFTVVLVAENIRPINTFDLSRRWRENMPDIIALKAIHIKDDVLGRNNRFGDFGYFLFSDNMEDLNAAAKLLAAEFRKLEGVYEVGSNISVGRKELVMELKVLANTLGLTLSDIGRQVHHSYTGAEVERFNRNGEEIRVLVRYPQESRNSISELQYKRIQTPSGDEVFLGDVVSFIEQEAITTIRRESNKRSVYVFGSIDVEEVRTSQVISQVRVNILPLIKDKYPSVSTDIGGRIKETNSEKDQMLLFTVASLLTVYILLAIPLKSYFQPLLIMSIIPFCVVGSIFGHWVVAEDFSLVSIFGLIAAAGVVINDSLILVDRINSKISDLTPVPQSVTEAVSERFRAILLTSLTTFVGLLPIMFETSLQAKFVSPMAVSLGFAVLVSTCVTLFLVPILYVIGHNFSTRMTQFSAWFSRKKRMIAVSEP</sequence>
<reference evidence="2" key="2">
    <citation type="submission" date="2015-03" db="EMBL/GenBank/DDBJ databases">
        <title>Genome sequence of Pseudoalteromonas citrea.</title>
        <authorList>
            <person name="Xie B.-B."/>
            <person name="Rong J.-C."/>
            <person name="Qin Q.-L."/>
            <person name="Zhang Y.-Z."/>
        </authorList>
    </citation>
    <scope>NUCLEOTIDE SEQUENCE</scope>
    <source>
        <strain evidence="2">DSM 8771</strain>
    </source>
</reference>
<proteinExistence type="predicted"/>
<dbReference type="PANTHER" id="PTHR32063">
    <property type="match status" value="1"/>
</dbReference>
<evidence type="ECO:0000313" key="2">
    <source>
        <dbReference type="EMBL" id="KAF7767735.1"/>
    </source>
</evidence>
<feature type="transmembrane region" description="Helical" evidence="1">
    <location>
        <begin position="863"/>
        <end position="882"/>
    </location>
</feature>
<dbReference type="Gene3D" id="3.30.70.1440">
    <property type="entry name" value="Multidrug efflux transporter AcrB pore domain"/>
    <property type="match status" value="1"/>
</dbReference>
<dbReference type="Pfam" id="PF00873">
    <property type="entry name" value="ACR_tran"/>
    <property type="match status" value="1"/>
</dbReference>
<dbReference type="SUPFAM" id="SSF82693">
    <property type="entry name" value="Multidrug efflux transporter AcrB pore domain, PN1, PN2, PC1 and PC2 subdomains"/>
    <property type="match status" value="1"/>
</dbReference>
<evidence type="ECO:0000313" key="3">
    <source>
        <dbReference type="Proteomes" id="UP000016487"/>
    </source>
</evidence>
<dbReference type="SUPFAM" id="SSF82714">
    <property type="entry name" value="Multidrug efflux transporter AcrB TolC docking domain, DN and DC subdomains"/>
    <property type="match status" value="2"/>
</dbReference>
<evidence type="ECO:0000256" key="1">
    <source>
        <dbReference type="SAM" id="Phobius"/>
    </source>
</evidence>
<protein>
    <recommendedName>
        <fullName evidence="4">Acriflavin resistance protein</fullName>
    </recommendedName>
</protein>
<dbReference type="Gene3D" id="3.30.2090.10">
    <property type="entry name" value="Multidrug efflux transporter AcrB TolC docking domain, DN and DC subdomains"/>
    <property type="match status" value="2"/>
</dbReference>
<feature type="transmembrane region" description="Helical" evidence="1">
    <location>
        <begin position="889"/>
        <end position="909"/>
    </location>
</feature>
<dbReference type="Gene3D" id="1.20.1640.10">
    <property type="entry name" value="Multidrug efflux transporter AcrB transmembrane domain"/>
    <property type="match status" value="2"/>
</dbReference>
<dbReference type="Gene3D" id="3.30.70.1430">
    <property type="entry name" value="Multidrug efflux transporter AcrB pore domain"/>
    <property type="match status" value="2"/>
</dbReference>
<gene>
    <name evidence="2" type="ORF">PCIT_a3822</name>
</gene>
<dbReference type="PRINTS" id="PR00702">
    <property type="entry name" value="ACRIFLAVINRP"/>
</dbReference>
<feature type="transmembrane region" description="Helical" evidence="1">
    <location>
        <begin position="464"/>
        <end position="483"/>
    </location>
</feature>